<accession>A0AAV4P0Q1</accession>
<dbReference type="EMBL" id="BPLR01021527">
    <property type="protein sequence ID" value="GIX90752.1"/>
    <property type="molecule type" value="Genomic_DNA"/>
</dbReference>
<gene>
    <name evidence="2" type="ORF">CEXT_321321</name>
</gene>
<keyword evidence="3" id="KW-1185">Reference proteome</keyword>
<organism evidence="2 3">
    <name type="scientific">Caerostris extrusa</name>
    <name type="common">Bark spider</name>
    <name type="synonym">Caerostris bankana</name>
    <dbReference type="NCBI Taxonomy" id="172846"/>
    <lineage>
        <taxon>Eukaryota</taxon>
        <taxon>Metazoa</taxon>
        <taxon>Ecdysozoa</taxon>
        <taxon>Arthropoda</taxon>
        <taxon>Chelicerata</taxon>
        <taxon>Arachnida</taxon>
        <taxon>Araneae</taxon>
        <taxon>Araneomorphae</taxon>
        <taxon>Entelegynae</taxon>
        <taxon>Araneoidea</taxon>
        <taxon>Araneidae</taxon>
        <taxon>Caerostris</taxon>
    </lineage>
</organism>
<evidence type="ECO:0000313" key="3">
    <source>
        <dbReference type="Proteomes" id="UP001054945"/>
    </source>
</evidence>
<feature type="transmembrane region" description="Helical" evidence="1">
    <location>
        <begin position="81"/>
        <end position="112"/>
    </location>
</feature>
<proteinExistence type="predicted"/>
<dbReference type="AlphaFoldDB" id="A0AAV4P0Q1"/>
<name>A0AAV4P0Q1_CAEEX</name>
<protein>
    <submittedName>
        <fullName evidence="2">Uncharacterized protein</fullName>
    </submittedName>
</protein>
<comment type="caution">
    <text evidence="2">The sequence shown here is derived from an EMBL/GenBank/DDBJ whole genome shotgun (WGS) entry which is preliminary data.</text>
</comment>
<evidence type="ECO:0000313" key="2">
    <source>
        <dbReference type="EMBL" id="GIX90752.1"/>
    </source>
</evidence>
<keyword evidence="1" id="KW-0812">Transmembrane</keyword>
<evidence type="ECO:0000256" key="1">
    <source>
        <dbReference type="SAM" id="Phobius"/>
    </source>
</evidence>
<reference evidence="2 3" key="1">
    <citation type="submission" date="2021-06" db="EMBL/GenBank/DDBJ databases">
        <title>Caerostris extrusa draft genome.</title>
        <authorList>
            <person name="Kono N."/>
            <person name="Arakawa K."/>
        </authorList>
    </citation>
    <scope>NUCLEOTIDE SEQUENCE [LARGE SCALE GENOMIC DNA]</scope>
</reference>
<keyword evidence="1" id="KW-1133">Transmembrane helix</keyword>
<dbReference type="Proteomes" id="UP001054945">
    <property type="component" value="Unassembled WGS sequence"/>
</dbReference>
<sequence>MTVNGNFGTHVFFPSHTLHKVYCALLGGFLCFTHWSNMNRRLRIPGAISLRLEVTSYEDFTPPTSPDEYLTTSFMLPTKTLFFVACFTVMISFLDGTSSFTGITCSNVYLYLKKRSWKHKTFQQIMLLLLNPANIGEQEQEVLPF</sequence>
<keyword evidence="1" id="KW-0472">Membrane</keyword>